<evidence type="ECO:0000313" key="2">
    <source>
        <dbReference type="Proteomes" id="UP000772434"/>
    </source>
</evidence>
<sequence>MPKNRSKGSGIKGPSNLFNLRSLHFPLYFPYDFMDLIWENLVKNFLKLWSGDFKGLDAGQETYQFTKSVWEAIGAATTASGSTIPSAYGVRVPNIAGDGVYMSAEMLSFWTLYLGPVLLYRRFSDESYYNVVAAVLVY</sequence>
<keyword evidence="2" id="KW-1185">Reference proteome</keyword>
<dbReference type="EMBL" id="JADNRY010000379">
    <property type="protein sequence ID" value="KAF9058454.1"/>
    <property type="molecule type" value="Genomic_DNA"/>
</dbReference>
<dbReference type="Proteomes" id="UP000772434">
    <property type="component" value="Unassembled WGS sequence"/>
</dbReference>
<accession>A0A9P5P457</accession>
<dbReference type="OrthoDB" id="3031941at2759"/>
<name>A0A9P5P457_9AGAR</name>
<evidence type="ECO:0000313" key="1">
    <source>
        <dbReference type="EMBL" id="KAF9058454.1"/>
    </source>
</evidence>
<proteinExistence type="predicted"/>
<organism evidence="1 2">
    <name type="scientific">Rhodocollybia butyracea</name>
    <dbReference type="NCBI Taxonomy" id="206335"/>
    <lineage>
        <taxon>Eukaryota</taxon>
        <taxon>Fungi</taxon>
        <taxon>Dikarya</taxon>
        <taxon>Basidiomycota</taxon>
        <taxon>Agaricomycotina</taxon>
        <taxon>Agaricomycetes</taxon>
        <taxon>Agaricomycetidae</taxon>
        <taxon>Agaricales</taxon>
        <taxon>Marasmiineae</taxon>
        <taxon>Omphalotaceae</taxon>
        <taxon>Rhodocollybia</taxon>
    </lineage>
</organism>
<comment type="caution">
    <text evidence="1">The sequence shown here is derived from an EMBL/GenBank/DDBJ whole genome shotgun (WGS) entry which is preliminary data.</text>
</comment>
<protein>
    <submittedName>
        <fullName evidence="1">Uncharacterized protein</fullName>
    </submittedName>
</protein>
<gene>
    <name evidence="1" type="ORF">BDP27DRAFT_1432758</name>
</gene>
<dbReference type="AlphaFoldDB" id="A0A9P5P457"/>
<reference evidence="1" key="1">
    <citation type="submission" date="2020-11" db="EMBL/GenBank/DDBJ databases">
        <authorList>
            <consortium name="DOE Joint Genome Institute"/>
            <person name="Ahrendt S."/>
            <person name="Riley R."/>
            <person name="Andreopoulos W."/>
            <person name="Labutti K."/>
            <person name="Pangilinan J."/>
            <person name="Ruiz-Duenas F.J."/>
            <person name="Barrasa J.M."/>
            <person name="Sanchez-Garcia M."/>
            <person name="Camarero S."/>
            <person name="Miyauchi S."/>
            <person name="Serrano A."/>
            <person name="Linde D."/>
            <person name="Babiker R."/>
            <person name="Drula E."/>
            <person name="Ayuso-Fernandez I."/>
            <person name="Pacheco R."/>
            <person name="Padilla G."/>
            <person name="Ferreira P."/>
            <person name="Barriuso J."/>
            <person name="Kellner H."/>
            <person name="Castanera R."/>
            <person name="Alfaro M."/>
            <person name="Ramirez L."/>
            <person name="Pisabarro A.G."/>
            <person name="Kuo A."/>
            <person name="Tritt A."/>
            <person name="Lipzen A."/>
            <person name="He G."/>
            <person name="Yan M."/>
            <person name="Ng V."/>
            <person name="Cullen D."/>
            <person name="Martin F."/>
            <person name="Rosso M.-N."/>
            <person name="Henrissat B."/>
            <person name="Hibbett D."/>
            <person name="Martinez A.T."/>
            <person name="Grigoriev I.V."/>
        </authorList>
    </citation>
    <scope>NUCLEOTIDE SEQUENCE</scope>
    <source>
        <strain evidence="1">AH 40177</strain>
    </source>
</reference>